<dbReference type="RefSeq" id="WP_083051319.1">
    <property type="nucleotide sequence ID" value="NZ_CAXXQO010000004.1"/>
</dbReference>
<dbReference type="InterPro" id="IPR050498">
    <property type="entry name" value="Ycf3"/>
</dbReference>
<dbReference type="PANTHER" id="PTHR44858:SF1">
    <property type="entry name" value="UDP-N-ACETYLGLUCOSAMINE--PEPTIDE N-ACETYLGLUCOSAMINYLTRANSFERASE SPINDLY-RELATED"/>
    <property type="match status" value="1"/>
</dbReference>
<dbReference type="STRING" id="1963862.B4O97_12625"/>
<gene>
    <name evidence="4" type="ORF">B4O97_12625</name>
</gene>
<accession>A0A1Y1RWD2</accession>
<name>A0A1Y1RWD2_9SPIO</name>
<protein>
    <submittedName>
        <fullName evidence="4">Uncharacterized protein</fullName>
    </submittedName>
</protein>
<evidence type="ECO:0000256" key="3">
    <source>
        <dbReference type="PROSITE-ProRule" id="PRU00339"/>
    </source>
</evidence>
<keyword evidence="1" id="KW-0677">Repeat</keyword>
<dbReference type="Pfam" id="PF13432">
    <property type="entry name" value="TPR_16"/>
    <property type="match status" value="2"/>
</dbReference>
<evidence type="ECO:0000313" key="5">
    <source>
        <dbReference type="Proteomes" id="UP000192343"/>
    </source>
</evidence>
<dbReference type="PROSITE" id="PS50005">
    <property type="entry name" value="TPR"/>
    <property type="match status" value="2"/>
</dbReference>
<dbReference type="SUPFAM" id="SSF48452">
    <property type="entry name" value="TPR-like"/>
    <property type="match status" value="1"/>
</dbReference>
<feature type="repeat" description="TPR" evidence="3">
    <location>
        <begin position="85"/>
        <end position="118"/>
    </location>
</feature>
<proteinExistence type="predicted"/>
<dbReference type="InterPro" id="IPR019734">
    <property type="entry name" value="TPR_rpt"/>
</dbReference>
<evidence type="ECO:0000256" key="2">
    <source>
        <dbReference type="ARBA" id="ARBA00022803"/>
    </source>
</evidence>
<organism evidence="4 5">
    <name type="scientific">Marispirochaeta aestuarii</name>
    <dbReference type="NCBI Taxonomy" id="1963862"/>
    <lineage>
        <taxon>Bacteria</taxon>
        <taxon>Pseudomonadati</taxon>
        <taxon>Spirochaetota</taxon>
        <taxon>Spirochaetia</taxon>
        <taxon>Spirochaetales</taxon>
        <taxon>Spirochaetaceae</taxon>
        <taxon>Marispirochaeta</taxon>
    </lineage>
</organism>
<dbReference type="PANTHER" id="PTHR44858">
    <property type="entry name" value="TETRATRICOPEPTIDE REPEAT PROTEIN 6"/>
    <property type="match status" value="1"/>
</dbReference>
<dbReference type="InterPro" id="IPR011990">
    <property type="entry name" value="TPR-like_helical_dom_sf"/>
</dbReference>
<dbReference type="Gene3D" id="1.25.40.10">
    <property type="entry name" value="Tetratricopeptide repeat domain"/>
    <property type="match status" value="2"/>
</dbReference>
<comment type="caution">
    <text evidence="4">The sequence shown here is derived from an EMBL/GenBank/DDBJ whole genome shotgun (WGS) entry which is preliminary data.</text>
</comment>
<dbReference type="AlphaFoldDB" id="A0A1Y1RWD2"/>
<dbReference type="SMART" id="SM00028">
    <property type="entry name" value="TPR"/>
    <property type="match status" value="4"/>
</dbReference>
<sequence length="229" mass="26230">MLLFFLLTAGLPGQENKGLRTRADELLRENRPAEALPLYISAKEQNPRDPDIYRNLGYVYELLGDYENAVKTYQQGSTVATLDKDIFYNAMGRCLFRLERFGEAEAQYDKALDYNPSNYAVYVNRANVRVELREYQKAINDYSSYLSLERSPQQETEIRRMLGLLQEILEEEKARIAAEDAKRREEEARQKALLDSVLSSLDDVGEETQSLSAGTEGIEEPDVIIELVE</sequence>
<keyword evidence="5" id="KW-1185">Reference proteome</keyword>
<evidence type="ECO:0000313" key="4">
    <source>
        <dbReference type="EMBL" id="ORC34480.1"/>
    </source>
</evidence>
<dbReference type="Proteomes" id="UP000192343">
    <property type="component" value="Unassembled WGS sequence"/>
</dbReference>
<dbReference type="OrthoDB" id="358982at2"/>
<evidence type="ECO:0000256" key="1">
    <source>
        <dbReference type="ARBA" id="ARBA00022737"/>
    </source>
</evidence>
<keyword evidence="2 3" id="KW-0802">TPR repeat</keyword>
<dbReference type="EMBL" id="MWQY01000013">
    <property type="protein sequence ID" value="ORC34480.1"/>
    <property type="molecule type" value="Genomic_DNA"/>
</dbReference>
<feature type="repeat" description="TPR" evidence="3">
    <location>
        <begin position="50"/>
        <end position="83"/>
    </location>
</feature>
<reference evidence="4 5" key="1">
    <citation type="submission" date="2017-03" db="EMBL/GenBank/DDBJ databases">
        <title>Draft Genome sequence of Marispirochaeta sp. strain JC444.</title>
        <authorList>
            <person name="Shivani Y."/>
            <person name="Subhash Y."/>
            <person name="Sasikala C."/>
            <person name="Ramana C."/>
        </authorList>
    </citation>
    <scope>NUCLEOTIDE SEQUENCE [LARGE SCALE GENOMIC DNA]</scope>
    <source>
        <strain evidence="4 5">JC444</strain>
    </source>
</reference>